<dbReference type="AlphaFoldDB" id="Q2QMJ0"/>
<reference evidence="1" key="3">
    <citation type="submission" date="2006-01" db="EMBL/GenBank/DDBJ databases">
        <authorList>
            <person name="Buell R."/>
        </authorList>
    </citation>
    <scope>NUCLEOTIDE SEQUENCE</scope>
</reference>
<gene>
    <name evidence="1" type="ordered locus">LOC_Os12g40990</name>
</gene>
<accession>Q2QMJ0</accession>
<evidence type="ECO:0000313" key="1">
    <source>
        <dbReference type="EMBL" id="ABA99804.1"/>
    </source>
</evidence>
<reference evidence="1" key="2">
    <citation type="submission" date="2005-04" db="EMBL/GenBank/DDBJ databases">
        <authorList>
            <person name="Buell C.R."/>
            <person name="Wing R.A."/>
            <person name="McCombie W.A."/>
            <person name="Ouyang S."/>
        </authorList>
    </citation>
    <scope>NUCLEOTIDE SEQUENCE</scope>
</reference>
<organism evidence="1">
    <name type="scientific">Oryza sativa subsp. japonica</name>
    <name type="common">Rice</name>
    <dbReference type="NCBI Taxonomy" id="39947"/>
    <lineage>
        <taxon>Eukaryota</taxon>
        <taxon>Viridiplantae</taxon>
        <taxon>Streptophyta</taxon>
        <taxon>Embryophyta</taxon>
        <taxon>Tracheophyta</taxon>
        <taxon>Spermatophyta</taxon>
        <taxon>Magnoliopsida</taxon>
        <taxon>Liliopsida</taxon>
        <taxon>Poales</taxon>
        <taxon>Poaceae</taxon>
        <taxon>BOP clade</taxon>
        <taxon>Oryzoideae</taxon>
        <taxon>Oryzeae</taxon>
        <taxon>Oryzinae</taxon>
        <taxon>Oryza</taxon>
        <taxon>Oryza sativa</taxon>
    </lineage>
</organism>
<dbReference type="EMBL" id="DP000011">
    <property type="protein sequence ID" value="ABA99804.1"/>
    <property type="molecule type" value="Genomic_DNA"/>
</dbReference>
<name>Q2QMJ0_ORYSJ</name>
<proteinExistence type="predicted"/>
<reference evidence="1" key="1">
    <citation type="journal article" date="2005" name="BMC Biol.">
        <title>The sequence of rice chromosomes 11 and 12, rich in disease resistance genes and recent gene duplications.</title>
        <authorList>
            <consortium name="The rice chromosomes 11 and 12 sequencing consortia"/>
        </authorList>
    </citation>
    <scope>NUCLEOTIDE SEQUENCE [LARGE SCALE GENOMIC DNA]</scope>
</reference>
<protein>
    <submittedName>
        <fullName evidence="1">Uncharacterized protein</fullName>
    </submittedName>
</protein>
<sequence length="96" mass="10583">MTLSLMISAPTAVRLYCPSLPPSSSSPGLVEVDPLKVWLLECDEHELLLIVWTGQTGQVVLMPRESIAGDGSGVNLREDDTWMIRISCEMLRLKVS</sequence>